<evidence type="ECO:0000313" key="4">
    <source>
        <dbReference type="Proteomes" id="UP001620626"/>
    </source>
</evidence>
<dbReference type="InterPro" id="IPR016197">
    <property type="entry name" value="Chromo-like_dom_sf"/>
</dbReference>
<dbReference type="InterPro" id="IPR000953">
    <property type="entry name" value="Chromo/chromo_shadow_dom"/>
</dbReference>
<keyword evidence="4" id="KW-1185">Reference proteome</keyword>
<feature type="compositionally biased region" description="Polar residues" evidence="1">
    <location>
        <begin position="57"/>
        <end position="79"/>
    </location>
</feature>
<dbReference type="SUPFAM" id="SSF54160">
    <property type="entry name" value="Chromo domain-like"/>
    <property type="match status" value="1"/>
</dbReference>
<accession>A0ABD2LX72</accession>
<protein>
    <recommendedName>
        <fullName evidence="2">Chromo domain-containing protein</fullName>
    </recommendedName>
</protein>
<reference evidence="3 4" key="1">
    <citation type="submission" date="2024-10" db="EMBL/GenBank/DDBJ databases">
        <authorList>
            <person name="Kim D."/>
        </authorList>
    </citation>
    <scope>NUCLEOTIDE SEQUENCE [LARGE SCALE GENOMIC DNA]</scope>
    <source>
        <strain evidence="3">BH-2024</strain>
    </source>
</reference>
<name>A0ABD2LX72_9BILA</name>
<feature type="compositionally biased region" description="Polar residues" evidence="1">
    <location>
        <begin position="325"/>
        <end position="347"/>
    </location>
</feature>
<feature type="domain" description="Chromo" evidence="2">
    <location>
        <begin position="499"/>
        <end position="552"/>
    </location>
</feature>
<evidence type="ECO:0000313" key="3">
    <source>
        <dbReference type="EMBL" id="KAL3119741.1"/>
    </source>
</evidence>
<organism evidence="3 4">
    <name type="scientific">Heterodera trifolii</name>
    <dbReference type="NCBI Taxonomy" id="157864"/>
    <lineage>
        <taxon>Eukaryota</taxon>
        <taxon>Metazoa</taxon>
        <taxon>Ecdysozoa</taxon>
        <taxon>Nematoda</taxon>
        <taxon>Chromadorea</taxon>
        <taxon>Rhabditida</taxon>
        <taxon>Tylenchina</taxon>
        <taxon>Tylenchomorpha</taxon>
        <taxon>Tylenchoidea</taxon>
        <taxon>Heteroderidae</taxon>
        <taxon>Heteroderinae</taxon>
        <taxon>Heterodera</taxon>
    </lineage>
</organism>
<sequence>MELPDQNFGRVDQRNVQMPMQMPMEVSNEHVNSVNSQKLKSTAQNYVDQAHPMSEGTADSNLISLKSDQIGSETSNSQQKRARHRKQSTSNIQRTEFINEGKGYFSFTPKASEEPIVKYIEKQSDQRTESVDQNIEVSKQTNLPLDLIKANANSVISQKANRNTKVNADQTHSMPEGATANDQNIEVPKQTNLPLDLIKANANSVISQKANQNTKVNADQTHSMSEGATANDQNIEVPKQTNLPLDLIKANANSVISQKANQNTKVNADQTHSMSERTSAKLKTVKSDQSSKKKFQVDHKIKKTGQIDQQTTKIQRKRGMPKIKSLSQIYQSDSVTTNTKESNSTDQKSYEGPKSQQIDKQSALIVIKRNNHIDQSNFAGTNDQQMDETSELSQMVQLVMDDLMSPQHEGDMMSNNKPTLMTKKDLRVDQSIYEESPSRKRGRPKKEKIEEKKPNGKPKMVKENTQPKSAVETKSDSNKKSAGTNLNGAVKKIRYNPEYPITKILAMYVYRKKNNMQRIYFVEWEEDNETHSCWVISENTEAQELVANFIEECSIRSALDAFLGAPVMSHVAKLLQNNEEAKLVMQSMGKQPEEMAAEDDYFVFAKEATKGMKKRAIETIDEFVKFIRRKASNA</sequence>
<evidence type="ECO:0000259" key="2">
    <source>
        <dbReference type="PROSITE" id="PS50013"/>
    </source>
</evidence>
<dbReference type="PROSITE" id="PS50013">
    <property type="entry name" value="CHROMO_2"/>
    <property type="match status" value="1"/>
</dbReference>
<evidence type="ECO:0000256" key="1">
    <source>
        <dbReference type="SAM" id="MobiDB-lite"/>
    </source>
</evidence>
<feature type="compositionally biased region" description="Polar residues" evidence="1">
    <location>
        <begin position="259"/>
        <end position="273"/>
    </location>
</feature>
<proteinExistence type="predicted"/>
<feature type="compositionally biased region" description="Basic and acidic residues" evidence="1">
    <location>
        <begin position="274"/>
        <end position="299"/>
    </location>
</feature>
<feature type="region of interest" description="Disordered" evidence="1">
    <location>
        <begin position="259"/>
        <end position="359"/>
    </location>
</feature>
<dbReference type="AlphaFoldDB" id="A0ABD2LX72"/>
<feature type="region of interest" description="Disordered" evidence="1">
    <location>
        <begin position="29"/>
        <end position="90"/>
    </location>
</feature>
<gene>
    <name evidence="3" type="ORF">niasHT_005999</name>
</gene>
<comment type="caution">
    <text evidence="3">The sequence shown here is derived from an EMBL/GenBank/DDBJ whole genome shotgun (WGS) entry which is preliminary data.</text>
</comment>
<dbReference type="EMBL" id="JBICBT010000235">
    <property type="protein sequence ID" value="KAL3119741.1"/>
    <property type="molecule type" value="Genomic_DNA"/>
</dbReference>
<dbReference type="Proteomes" id="UP001620626">
    <property type="component" value="Unassembled WGS sequence"/>
</dbReference>
<feature type="compositionally biased region" description="Polar residues" evidence="1">
    <location>
        <begin position="29"/>
        <end position="47"/>
    </location>
</feature>
<feature type="region of interest" description="Disordered" evidence="1">
    <location>
        <begin position="406"/>
        <end position="485"/>
    </location>
</feature>